<evidence type="ECO:0000256" key="3">
    <source>
        <dbReference type="ARBA" id="ARBA00022989"/>
    </source>
</evidence>
<feature type="transmembrane region" description="Helical" evidence="5">
    <location>
        <begin position="91"/>
        <end position="115"/>
    </location>
</feature>
<evidence type="ECO:0000256" key="1">
    <source>
        <dbReference type="ARBA" id="ARBA00004141"/>
    </source>
</evidence>
<evidence type="ECO:0000256" key="4">
    <source>
        <dbReference type="ARBA" id="ARBA00023136"/>
    </source>
</evidence>
<organism evidence="7 8">
    <name type="scientific">Pseudomonas chlororaphis</name>
    <dbReference type="NCBI Taxonomy" id="587753"/>
    <lineage>
        <taxon>Bacteria</taxon>
        <taxon>Pseudomonadati</taxon>
        <taxon>Pseudomonadota</taxon>
        <taxon>Gammaproteobacteria</taxon>
        <taxon>Pseudomonadales</taxon>
        <taxon>Pseudomonadaceae</taxon>
        <taxon>Pseudomonas</taxon>
    </lineage>
</organism>
<feature type="transmembrane region" description="Helical" evidence="5">
    <location>
        <begin position="201"/>
        <end position="222"/>
    </location>
</feature>
<feature type="transmembrane region" description="Helical" evidence="5">
    <location>
        <begin position="127"/>
        <end position="149"/>
    </location>
</feature>
<feature type="transmembrane region" description="Helical" evidence="5">
    <location>
        <begin position="293"/>
        <end position="315"/>
    </location>
</feature>
<reference evidence="8" key="2">
    <citation type="submission" date="2015-03" db="EMBL/GenBank/DDBJ databases">
        <authorList>
            <person name="Deng P."/>
            <person name="Lu S."/>
        </authorList>
    </citation>
    <scope>NUCLEOTIDE SEQUENCE [LARGE SCALE GENOMIC DNA]</scope>
    <source>
        <strain evidence="8">UFB2</strain>
    </source>
</reference>
<feature type="domain" description="Amino acid permease/ SLC12A" evidence="6">
    <location>
        <begin position="20"/>
        <end position="381"/>
    </location>
</feature>
<feature type="transmembrane region" description="Helical" evidence="5">
    <location>
        <begin position="436"/>
        <end position="456"/>
    </location>
</feature>
<feature type="transmembrane region" description="Helical" evidence="5">
    <location>
        <begin position="335"/>
        <end position="357"/>
    </location>
</feature>
<dbReference type="GO" id="GO:0016020">
    <property type="term" value="C:membrane"/>
    <property type="evidence" value="ECO:0007669"/>
    <property type="project" value="UniProtKB-SubCell"/>
</dbReference>
<comment type="subcellular location">
    <subcellularLocation>
        <location evidence="1">Membrane</location>
        <topology evidence="1">Multi-pass membrane protein</topology>
    </subcellularLocation>
</comment>
<gene>
    <name evidence="7" type="ORF">VM99_24340</name>
</gene>
<proteinExistence type="predicted"/>
<dbReference type="PATRIC" id="fig|587753.11.peg.4992"/>
<sequence>MQIEPTQPGLKPKSLGVSDIVFFVIAAAAPLGATLGAGPVVFAMGGTGAPGIYLIASLVLLLFAIGFAAMSRHVISAGGFAELVTHGLGRAAGNAAGGIALLAYIAMLTGIYGQFAAFGADLALSMAGLQMDWCVVALLIIGLVGIFGYMDVKVSAKVLGVLMIFEILILLVFDIAVIAQTDAKNFSWNGFLPSQIFTPGLGVALMFAFCCFVGFESTTIYGEEAKNPSRTVPLATYVAIAIIGIFYTLTTWCLGLAYANSDVQSLAANDMINFVFNANTQYVGSLSTEIMKILVVTSVFAVLLSFHNALSRYLFALARSHFVPHQLSRVHPKHASPYVASIALSITTVVAVGVFMITNADPIMHLYMWMVGLGTLAVLALQTLGAAAVVGFTLQTQRCNKWQGVIAPTLGGCGLATAVVLAVANFGELTGTKEGIATLLPWLVVIAASLGVFNGLRAKGKFPVTPAIT</sequence>
<evidence type="ECO:0000259" key="6">
    <source>
        <dbReference type="Pfam" id="PF00324"/>
    </source>
</evidence>
<feature type="transmembrane region" description="Helical" evidence="5">
    <location>
        <begin position="161"/>
        <end position="181"/>
    </location>
</feature>
<feature type="transmembrane region" description="Helical" evidence="5">
    <location>
        <begin position="405"/>
        <end position="424"/>
    </location>
</feature>
<protein>
    <submittedName>
        <fullName evidence="7">Amino acid permease</fullName>
    </submittedName>
</protein>
<feature type="transmembrane region" description="Helical" evidence="5">
    <location>
        <begin position="51"/>
        <end position="70"/>
    </location>
</feature>
<keyword evidence="4 5" id="KW-0472">Membrane</keyword>
<dbReference type="InterPro" id="IPR050367">
    <property type="entry name" value="APC_superfamily"/>
</dbReference>
<dbReference type="Pfam" id="PF00324">
    <property type="entry name" value="AA_permease"/>
    <property type="match status" value="1"/>
</dbReference>
<evidence type="ECO:0000256" key="5">
    <source>
        <dbReference type="SAM" id="Phobius"/>
    </source>
</evidence>
<dbReference type="Proteomes" id="UP000035212">
    <property type="component" value="Chromosome"/>
</dbReference>
<keyword evidence="2 5" id="KW-0812">Transmembrane</keyword>
<dbReference type="PANTHER" id="PTHR42770">
    <property type="entry name" value="AMINO ACID TRANSPORTER-RELATED"/>
    <property type="match status" value="1"/>
</dbReference>
<keyword evidence="3 5" id="KW-1133">Transmembrane helix</keyword>
<dbReference type="PIRSF" id="PIRSF006060">
    <property type="entry name" value="AA_transporter"/>
    <property type="match status" value="1"/>
</dbReference>
<dbReference type="PANTHER" id="PTHR42770:SF16">
    <property type="entry name" value="AMINO ACID PERMEASE"/>
    <property type="match status" value="1"/>
</dbReference>
<evidence type="ECO:0000313" key="7">
    <source>
        <dbReference type="EMBL" id="AKK01037.1"/>
    </source>
</evidence>
<reference evidence="7 8" key="1">
    <citation type="journal article" date="2015" name="Stand. Genomic Sci.">
        <title>Complete genome of Pseudomonas chlororaphis strain UFB2, a soil bacterium with antibacterial activity against bacterial canker pathogen of tomato.</title>
        <authorList>
            <person name="Deng P."/>
            <person name="Wang X."/>
            <person name="Baird S.M."/>
            <person name="Lu S.E."/>
        </authorList>
    </citation>
    <scope>NUCLEOTIDE SEQUENCE [LARGE SCALE GENOMIC DNA]</scope>
    <source>
        <strain evidence="7 8">UFB2</strain>
    </source>
</reference>
<dbReference type="GO" id="GO:0055085">
    <property type="term" value="P:transmembrane transport"/>
    <property type="evidence" value="ECO:0007669"/>
    <property type="project" value="InterPro"/>
</dbReference>
<name>A0A0G3GQG2_9PSED</name>
<evidence type="ECO:0000313" key="8">
    <source>
        <dbReference type="Proteomes" id="UP000035212"/>
    </source>
</evidence>
<accession>A0A0G3GQG2</accession>
<evidence type="ECO:0000256" key="2">
    <source>
        <dbReference type="ARBA" id="ARBA00022692"/>
    </source>
</evidence>
<feature type="transmembrane region" description="Helical" evidence="5">
    <location>
        <begin position="369"/>
        <end position="393"/>
    </location>
</feature>
<dbReference type="Gene3D" id="1.20.1740.10">
    <property type="entry name" value="Amino acid/polyamine transporter I"/>
    <property type="match status" value="1"/>
</dbReference>
<feature type="transmembrane region" description="Helical" evidence="5">
    <location>
        <begin position="20"/>
        <end position="45"/>
    </location>
</feature>
<dbReference type="AlphaFoldDB" id="A0A0G3GQG2"/>
<dbReference type="EMBL" id="CP011020">
    <property type="protein sequence ID" value="AKK01037.1"/>
    <property type="molecule type" value="Genomic_DNA"/>
</dbReference>
<dbReference type="InterPro" id="IPR004841">
    <property type="entry name" value="AA-permease/SLC12A_dom"/>
</dbReference>
<feature type="transmembrane region" description="Helical" evidence="5">
    <location>
        <begin position="234"/>
        <end position="259"/>
    </location>
</feature>